<dbReference type="Pfam" id="PF08352">
    <property type="entry name" value="oligo_HPY"/>
    <property type="match status" value="2"/>
</dbReference>
<keyword evidence="7" id="KW-0406">Ion transport</keyword>
<dbReference type="InterPro" id="IPR003593">
    <property type="entry name" value="AAA+_ATPase"/>
</dbReference>
<dbReference type="CDD" id="cd03257">
    <property type="entry name" value="ABC_NikE_OppD_transporters"/>
    <property type="match status" value="2"/>
</dbReference>
<comment type="subcellular location">
    <subcellularLocation>
        <location evidence="1">Cell membrane</location>
        <topology evidence="1">Peripheral membrane protein</topology>
    </subcellularLocation>
</comment>
<dbReference type="InterPro" id="IPR013563">
    <property type="entry name" value="Oligopep_ABC_C"/>
</dbReference>
<evidence type="ECO:0000256" key="1">
    <source>
        <dbReference type="ARBA" id="ARBA00004202"/>
    </source>
</evidence>
<dbReference type="SUPFAM" id="SSF52540">
    <property type="entry name" value="P-loop containing nucleoside triphosphate hydrolases"/>
    <property type="match status" value="2"/>
</dbReference>
<reference evidence="15 16" key="1">
    <citation type="submission" date="2022-04" db="EMBL/GenBank/DDBJ databases">
        <title>Diverse halophilic archaea isolated from saline environments.</title>
        <authorList>
            <person name="Cui H.-L."/>
        </authorList>
    </citation>
    <scope>NUCLEOTIDE SEQUENCE [LARGE SCALE GENOMIC DNA]</scope>
    <source>
        <strain evidence="15 16">XZYJT49</strain>
    </source>
</reference>
<organism evidence="15 16">
    <name type="scientific">Halorussus limi</name>
    <dbReference type="NCBI Taxonomy" id="2938695"/>
    <lineage>
        <taxon>Archaea</taxon>
        <taxon>Methanobacteriati</taxon>
        <taxon>Methanobacteriota</taxon>
        <taxon>Stenosarchaea group</taxon>
        <taxon>Halobacteria</taxon>
        <taxon>Halobacteriales</taxon>
        <taxon>Haladaptataceae</taxon>
        <taxon>Halorussus</taxon>
    </lineage>
</organism>
<dbReference type="GO" id="GO:0005524">
    <property type="term" value="F:ATP binding"/>
    <property type="evidence" value="ECO:0007669"/>
    <property type="project" value="UniProtKB-KW"/>
</dbReference>
<evidence type="ECO:0000256" key="11">
    <source>
        <dbReference type="ARBA" id="ARBA00044143"/>
    </source>
</evidence>
<evidence type="ECO:0000313" key="16">
    <source>
        <dbReference type="Proteomes" id="UP000830729"/>
    </source>
</evidence>
<dbReference type="InterPro" id="IPR017871">
    <property type="entry name" value="ABC_transporter-like_CS"/>
</dbReference>
<dbReference type="EC" id="7.2.2.11" evidence="10"/>
<dbReference type="InterPro" id="IPR050388">
    <property type="entry name" value="ABC_Ni/Peptide_Import"/>
</dbReference>
<dbReference type="GO" id="GO:0005886">
    <property type="term" value="C:plasma membrane"/>
    <property type="evidence" value="ECO:0007669"/>
    <property type="project" value="UniProtKB-SubCell"/>
</dbReference>
<dbReference type="KEGG" id="halx:M0R89_03770"/>
<dbReference type="PANTHER" id="PTHR43297:SF13">
    <property type="entry name" value="NICKEL ABC TRANSPORTER, ATP-BINDING PROTEIN"/>
    <property type="match status" value="1"/>
</dbReference>
<evidence type="ECO:0000256" key="6">
    <source>
        <dbReference type="ARBA" id="ARBA00022967"/>
    </source>
</evidence>
<dbReference type="GO" id="GO:0016887">
    <property type="term" value="F:ATP hydrolysis activity"/>
    <property type="evidence" value="ECO:0007669"/>
    <property type="project" value="InterPro"/>
</dbReference>
<dbReference type="NCBIfam" id="NF007739">
    <property type="entry name" value="PRK10419.1"/>
    <property type="match status" value="2"/>
</dbReference>
<accession>A0A8U0HX93</accession>
<dbReference type="NCBIfam" id="NF008453">
    <property type="entry name" value="PRK11308.1"/>
    <property type="match status" value="2"/>
</dbReference>
<evidence type="ECO:0000256" key="9">
    <source>
        <dbReference type="ARBA" id="ARBA00038669"/>
    </source>
</evidence>
<feature type="region of interest" description="Disordered" evidence="13">
    <location>
        <begin position="1"/>
        <end position="22"/>
    </location>
</feature>
<dbReference type="InterPro" id="IPR027417">
    <property type="entry name" value="P-loop_NTPase"/>
</dbReference>
<dbReference type="SMART" id="SM00382">
    <property type="entry name" value="AAA"/>
    <property type="match status" value="2"/>
</dbReference>
<dbReference type="EMBL" id="CP096659">
    <property type="protein sequence ID" value="UPV75194.1"/>
    <property type="molecule type" value="Genomic_DNA"/>
</dbReference>
<dbReference type="Proteomes" id="UP000830729">
    <property type="component" value="Chromosome"/>
</dbReference>
<evidence type="ECO:0000259" key="14">
    <source>
        <dbReference type="PROSITE" id="PS50893"/>
    </source>
</evidence>
<keyword evidence="6" id="KW-1278">Translocase</keyword>
<evidence type="ECO:0000313" key="15">
    <source>
        <dbReference type="EMBL" id="UPV75194.1"/>
    </source>
</evidence>
<evidence type="ECO:0000256" key="13">
    <source>
        <dbReference type="SAM" id="MobiDB-lite"/>
    </source>
</evidence>
<keyword evidence="16" id="KW-1185">Reference proteome</keyword>
<evidence type="ECO:0000256" key="10">
    <source>
        <dbReference type="ARBA" id="ARBA00039098"/>
    </source>
</evidence>
<keyword evidence="5 15" id="KW-0067">ATP-binding</keyword>
<evidence type="ECO:0000256" key="3">
    <source>
        <dbReference type="ARBA" id="ARBA00022475"/>
    </source>
</evidence>
<evidence type="ECO:0000256" key="4">
    <source>
        <dbReference type="ARBA" id="ARBA00022741"/>
    </source>
</evidence>
<evidence type="ECO:0000256" key="2">
    <source>
        <dbReference type="ARBA" id="ARBA00022448"/>
    </source>
</evidence>
<dbReference type="GO" id="GO:0015413">
    <property type="term" value="F:ABC-type nickel transporter activity"/>
    <property type="evidence" value="ECO:0007669"/>
    <property type="project" value="UniProtKB-EC"/>
</dbReference>
<dbReference type="NCBIfam" id="TIGR01727">
    <property type="entry name" value="oligo_HPY"/>
    <property type="match status" value="2"/>
</dbReference>
<dbReference type="Pfam" id="PF00005">
    <property type="entry name" value="ABC_tran"/>
    <property type="match status" value="2"/>
</dbReference>
<comment type="catalytic activity">
    <reaction evidence="12">
        <text>Ni(2+)(out) + ATP + H2O = Ni(2+)(in) + ADP + phosphate + H(+)</text>
        <dbReference type="Rhea" id="RHEA:15557"/>
        <dbReference type="ChEBI" id="CHEBI:15377"/>
        <dbReference type="ChEBI" id="CHEBI:15378"/>
        <dbReference type="ChEBI" id="CHEBI:30616"/>
        <dbReference type="ChEBI" id="CHEBI:43474"/>
        <dbReference type="ChEBI" id="CHEBI:49786"/>
        <dbReference type="ChEBI" id="CHEBI:456216"/>
        <dbReference type="EC" id="7.2.2.11"/>
    </reaction>
    <physiologicalReaction direction="left-to-right" evidence="12">
        <dbReference type="Rhea" id="RHEA:15558"/>
    </physiologicalReaction>
</comment>
<protein>
    <recommendedName>
        <fullName evidence="11">Nickel import system ATP-binding protein NikD</fullName>
        <ecNumber evidence="10">7.2.2.11</ecNumber>
    </recommendedName>
</protein>
<dbReference type="Gene3D" id="3.40.50.300">
    <property type="entry name" value="P-loop containing nucleotide triphosphate hydrolases"/>
    <property type="match status" value="2"/>
</dbReference>
<evidence type="ECO:0000256" key="8">
    <source>
        <dbReference type="ARBA" id="ARBA00023136"/>
    </source>
</evidence>
<dbReference type="RefSeq" id="WP_248651237.1">
    <property type="nucleotide sequence ID" value="NZ_CP096659.1"/>
</dbReference>
<dbReference type="PROSITE" id="PS00211">
    <property type="entry name" value="ABC_TRANSPORTER_1"/>
    <property type="match status" value="1"/>
</dbReference>
<evidence type="ECO:0000256" key="12">
    <source>
        <dbReference type="ARBA" id="ARBA00048610"/>
    </source>
</evidence>
<keyword evidence="8" id="KW-0472">Membrane</keyword>
<name>A0A8U0HX93_9EURY</name>
<dbReference type="FunFam" id="3.40.50.300:FF:000016">
    <property type="entry name" value="Oligopeptide ABC transporter ATP-binding component"/>
    <property type="match status" value="2"/>
</dbReference>
<sequence>MSTHTPTDEEASTVASPANDEDHLLDVRNLRTEFRTAEGSVVAANDVSFALDRGETMGIVGESGAGKSVTARSIMRLIDSPGEITGGQVLFEGEDLLELTETEMQGVRGKDIALIPQDPMSSLNPVLTVGSQIIETIEHHQGLGEAEARRRAIEAMREVGIPDAESRIDDYPHEFSGGMRQRVLLAIGLSCEPDLIIADEPTTALDVTTQAKILDLLNELQEEKGMAVLIITHNLGVVAQTCDHVGVMYAGNLVETAELDDLFADPQHPYTRALIDSIPEVDADYDELPTLDGAMPDLTNLPEGCNFAPRCPHATEACRTGGDPPLDTVPGTNSRAACIHAADLDLSESDVRETGAGRADVDRSGEPLFEVRDLKKHFSAGDGVLGNLSLSFDGGLPSVEREYVRAVDGVSFDIYEGETLGLVGESGCGKSTVARTALNLLEPTDGEVYFEGEPVHEMGSSEVRSLRREMQMVFQDPQSSLNPRKTVGQIVGRAMEKHGIATGEEKDERVRDLLERVGLSRDAAQRYPHEFSGGQQQRVAIAHALAVEPKLIVCDEPVSALDVSVQAQILNLLNDIQAERGISFLFISHNIGVVRHICDRVAVMYLGTISEIGTVEQVFGPPYHPYTESLLSAVPHADPNRETDRILLEGSVPSPIDPPSGCRFHTRCPKKIGDVCEQEVPELEEKRAGTGHEISCHLSVEEMSQRDFEDESETAVRGD</sequence>
<dbReference type="PROSITE" id="PS50893">
    <property type="entry name" value="ABC_TRANSPORTER_2"/>
    <property type="match status" value="2"/>
</dbReference>
<keyword evidence="4" id="KW-0547">Nucleotide-binding</keyword>
<evidence type="ECO:0000256" key="5">
    <source>
        <dbReference type="ARBA" id="ARBA00022840"/>
    </source>
</evidence>
<feature type="domain" description="ABC transporter" evidence="14">
    <location>
        <begin position="25"/>
        <end position="275"/>
    </location>
</feature>
<dbReference type="PANTHER" id="PTHR43297">
    <property type="entry name" value="OLIGOPEPTIDE TRANSPORT ATP-BINDING PROTEIN APPD"/>
    <property type="match status" value="1"/>
</dbReference>
<comment type="subunit">
    <text evidence="9">The complex is composed of two ATP-binding proteins (NikD and NikE), two transmembrane proteins (NikB and NikC) and a solute-binding protein (NikA).</text>
</comment>
<dbReference type="GO" id="GO:0015833">
    <property type="term" value="P:peptide transport"/>
    <property type="evidence" value="ECO:0007669"/>
    <property type="project" value="InterPro"/>
</dbReference>
<keyword evidence="2" id="KW-0813">Transport</keyword>
<dbReference type="InterPro" id="IPR003439">
    <property type="entry name" value="ABC_transporter-like_ATP-bd"/>
</dbReference>
<proteinExistence type="predicted"/>
<dbReference type="AlphaFoldDB" id="A0A8U0HX93"/>
<keyword evidence="3" id="KW-1003">Cell membrane</keyword>
<dbReference type="GeneID" id="72184287"/>
<feature type="domain" description="ABC transporter" evidence="14">
    <location>
        <begin position="385"/>
        <end position="631"/>
    </location>
</feature>
<evidence type="ECO:0000256" key="7">
    <source>
        <dbReference type="ARBA" id="ARBA00023065"/>
    </source>
</evidence>
<gene>
    <name evidence="15" type="ORF">M0R89_03770</name>
</gene>